<organism evidence="1 2">
    <name type="scientific">Cyclobacterium qasimii M12-11B</name>
    <dbReference type="NCBI Taxonomy" id="641524"/>
    <lineage>
        <taxon>Bacteria</taxon>
        <taxon>Pseudomonadati</taxon>
        <taxon>Bacteroidota</taxon>
        <taxon>Cytophagia</taxon>
        <taxon>Cytophagales</taxon>
        <taxon>Cyclobacteriaceae</taxon>
        <taxon>Cyclobacterium</taxon>
    </lineage>
</organism>
<sequence>MYVLHNDTCHTGSPKIPDGIPMAFSILQFAFLGGIDDDAPVRSGSFRNSGSYARP</sequence>
<name>S7VJZ5_9BACT</name>
<dbReference type="EMBL" id="ATNM01000060">
    <property type="protein sequence ID" value="EPR69817.1"/>
    <property type="molecule type" value="Genomic_DNA"/>
</dbReference>
<reference evidence="1 2" key="1">
    <citation type="journal article" date="2013" name="Genome Announc.">
        <title>Draft Genome Sequence of Cyclobacterium qasimii Strain M12-11BT, Isolated from Arctic Marine Sediment.</title>
        <authorList>
            <person name="Shivaji S."/>
            <person name="Ara S."/>
            <person name="Singh A."/>
            <person name="Kumar Pinnaka A."/>
        </authorList>
    </citation>
    <scope>NUCLEOTIDE SEQUENCE [LARGE SCALE GENOMIC DNA]</scope>
    <source>
        <strain evidence="1 2">M12-11B</strain>
    </source>
</reference>
<dbReference type="STRING" id="641524.ADICYQ_1258"/>
<dbReference type="AlphaFoldDB" id="S7VJZ5"/>
<proteinExistence type="predicted"/>
<dbReference type="Proteomes" id="UP000014974">
    <property type="component" value="Unassembled WGS sequence"/>
</dbReference>
<evidence type="ECO:0000313" key="1">
    <source>
        <dbReference type="EMBL" id="EPR69817.1"/>
    </source>
</evidence>
<comment type="caution">
    <text evidence="1">The sequence shown here is derived from an EMBL/GenBank/DDBJ whole genome shotgun (WGS) entry which is preliminary data.</text>
</comment>
<protein>
    <submittedName>
        <fullName evidence="1">Uncharacterized protein</fullName>
    </submittedName>
</protein>
<accession>S7VJZ5</accession>
<gene>
    <name evidence="1" type="ORF">ADICYQ_1258</name>
</gene>
<evidence type="ECO:0000313" key="2">
    <source>
        <dbReference type="Proteomes" id="UP000014974"/>
    </source>
</evidence>